<evidence type="ECO:0000256" key="5">
    <source>
        <dbReference type="ARBA" id="ARBA00023186"/>
    </source>
</evidence>
<dbReference type="AlphaFoldDB" id="A0A9D1TIJ4"/>
<keyword evidence="6" id="KW-0966">Cell projection</keyword>
<keyword evidence="6" id="KW-0282">Flagellum</keyword>
<dbReference type="InterPro" id="IPR003713">
    <property type="entry name" value="FliS"/>
</dbReference>
<keyword evidence="5" id="KW-0143">Chaperone</keyword>
<dbReference type="Gene3D" id="1.20.120.340">
    <property type="entry name" value="Flagellar protein FliS"/>
    <property type="match status" value="1"/>
</dbReference>
<reference evidence="6" key="1">
    <citation type="journal article" date="2021" name="PeerJ">
        <title>Extensive microbial diversity within the chicken gut microbiome revealed by metagenomics and culture.</title>
        <authorList>
            <person name="Gilroy R."/>
            <person name="Ravi A."/>
            <person name="Getino M."/>
            <person name="Pursley I."/>
            <person name="Horton D.L."/>
            <person name="Alikhan N.F."/>
            <person name="Baker D."/>
            <person name="Gharbi K."/>
            <person name="Hall N."/>
            <person name="Watson M."/>
            <person name="Adriaenssens E.M."/>
            <person name="Foster-Nyarko E."/>
            <person name="Jarju S."/>
            <person name="Secka A."/>
            <person name="Antonio M."/>
            <person name="Oren A."/>
            <person name="Chaudhuri R.R."/>
            <person name="La Ragione R."/>
            <person name="Hildebrand F."/>
            <person name="Pallen M.J."/>
        </authorList>
    </citation>
    <scope>NUCLEOTIDE SEQUENCE</scope>
    <source>
        <strain evidence="6">CHK193-4272</strain>
    </source>
</reference>
<evidence type="ECO:0000256" key="4">
    <source>
        <dbReference type="ARBA" id="ARBA00022795"/>
    </source>
</evidence>
<accession>A0A9D1TIJ4</accession>
<protein>
    <submittedName>
        <fullName evidence="6">Flagellar protein FliS</fullName>
    </submittedName>
</protein>
<evidence type="ECO:0000256" key="2">
    <source>
        <dbReference type="ARBA" id="ARBA00008787"/>
    </source>
</evidence>
<dbReference type="InterPro" id="IPR036584">
    <property type="entry name" value="FliS_sf"/>
</dbReference>
<organism evidence="6 7">
    <name type="scientific">Candidatus Butyricicoccus avistercoris</name>
    <dbReference type="NCBI Taxonomy" id="2838518"/>
    <lineage>
        <taxon>Bacteria</taxon>
        <taxon>Bacillati</taxon>
        <taxon>Bacillota</taxon>
        <taxon>Clostridia</taxon>
        <taxon>Eubacteriales</taxon>
        <taxon>Butyricicoccaceae</taxon>
        <taxon>Butyricicoccus</taxon>
    </lineage>
</organism>
<reference evidence="6" key="2">
    <citation type="submission" date="2021-04" db="EMBL/GenBank/DDBJ databases">
        <authorList>
            <person name="Gilroy R."/>
        </authorList>
    </citation>
    <scope>NUCLEOTIDE SEQUENCE</scope>
    <source>
        <strain evidence="6">CHK193-4272</strain>
    </source>
</reference>
<comment type="caution">
    <text evidence="6">The sequence shown here is derived from an EMBL/GenBank/DDBJ whole genome shotgun (WGS) entry which is preliminary data.</text>
</comment>
<dbReference type="CDD" id="cd16098">
    <property type="entry name" value="FliS"/>
    <property type="match status" value="1"/>
</dbReference>
<comment type="subcellular location">
    <subcellularLocation>
        <location evidence="1">Cytoplasm</location>
        <location evidence="1">Cytosol</location>
    </subcellularLocation>
</comment>
<dbReference type="PANTHER" id="PTHR34773">
    <property type="entry name" value="FLAGELLAR SECRETION CHAPERONE FLIS"/>
    <property type="match status" value="1"/>
</dbReference>
<evidence type="ECO:0000256" key="3">
    <source>
        <dbReference type="ARBA" id="ARBA00022490"/>
    </source>
</evidence>
<sequence>MSMQGYQQYKQQSINTMTQGELLMLLYDELVKRLIRSELSLQKEDFELFETSIVRCIDIVRYLDRTLDMKYPISRDLHRLYDYFLYMLNRVRFGRNGKVLAQIKPQLIDLRDTFRKAQEAQSI</sequence>
<keyword evidence="3" id="KW-0963">Cytoplasm</keyword>
<gene>
    <name evidence="6" type="ORF">H9746_04145</name>
</gene>
<proteinExistence type="inferred from homology"/>
<keyword evidence="4" id="KW-1005">Bacterial flagellum biogenesis</keyword>
<evidence type="ECO:0000256" key="1">
    <source>
        <dbReference type="ARBA" id="ARBA00004514"/>
    </source>
</evidence>
<dbReference type="GO" id="GO:0005829">
    <property type="term" value="C:cytosol"/>
    <property type="evidence" value="ECO:0007669"/>
    <property type="project" value="UniProtKB-SubCell"/>
</dbReference>
<dbReference type="Pfam" id="PF02561">
    <property type="entry name" value="FliS"/>
    <property type="match status" value="1"/>
</dbReference>
<keyword evidence="6" id="KW-0969">Cilium</keyword>
<dbReference type="GO" id="GO:0071973">
    <property type="term" value="P:bacterial-type flagellum-dependent cell motility"/>
    <property type="evidence" value="ECO:0007669"/>
    <property type="project" value="TreeGrafter"/>
</dbReference>
<dbReference type="PANTHER" id="PTHR34773:SF1">
    <property type="entry name" value="FLAGELLAR SECRETION CHAPERONE FLIS"/>
    <property type="match status" value="1"/>
</dbReference>
<dbReference type="SUPFAM" id="SSF101116">
    <property type="entry name" value="Flagellar export chaperone FliS"/>
    <property type="match status" value="1"/>
</dbReference>
<dbReference type="EMBL" id="DXIE01000028">
    <property type="protein sequence ID" value="HIV62025.1"/>
    <property type="molecule type" value="Genomic_DNA"/>
</dbReference>
<name>A0A9D1TIJ4_9FIRM</name>
<evidence type="ECO:0000313" key="6">
    <source>
        <dbReference type="EMBL" id="HIV62025.1"/>
    </source>
</evidence>
<comment type="similarity">
    <text evidence="2">Belongs to the FliS family.</text>
</comment>
<dbReference type="Proteomes" id="UP000886808">
    <property type="component" value="Unassembled WGS sequence"/>
</dbReference>
<dbReference type="GO" id="GO:0044780">
    <property type="term" value="P:bacterial-type flagellum assembly"/>
    <property type="evidence" value="ECO:0007669"/>
    <property type="project" value="InterPro"/>
</dbReference>
<evidence type="ECO:0000313" key="7">
    <source>
        <dbReference type="Proteomes" id="UP000886808"/>
    </source>
</evidence>